<organism evidence="3 4">
    <name type="scientific">Bhargavaea changchunensis</name>
    <dbReference type="NCBI Taxonomy" id="2134037"/>
    <lineage>
        <taxon>Bacteria</taxon>
        <taxon>Bacillati</taxon>
        <taxon>Bacillota</taxon>
        <taxon>Bacilli</taxon>
        <taxon>Bacillales</taxon>
        <taxon>Caryophanaceae</taxon>
        <taxon>Bhargavaea</taxon>
    </lineage>
</organism>
<dbReference type="GO" id="GO:0016787">
    <property type="term" value="F:hydrolase activity"/>
    <property type="evidence" value="ECO:0007669"/>
    <property type="project" value="UniProtKB-KW"/>
</dbReference>
<dbReference type="EC" id="3.4.-.-" evidence="3"/>
<comment type="caution">
    <text evidence="3">The sequence shown here is derived from an EMBL/GenBank/DDBJ whole genome shotgun (WGS) entry which is preliminary data.</text>
</comment>
<proteinExistence type="predicted"/>
<feature type="transmembrane region" description="Helical" evidence="1">
    <location>
        <begin position="51"/>
        <end position="69"/>
    </location>
</feature>
<feature type="transmembrane region" description="Helical" evidence="1">
    <location>
        <begin position="239"/>
        <end position="259"/>
    </location>
</feature>
<feature type="domain" description="CAAX prenyl protease 2/Lysostaphin resistance protein A-like" evidence="2">
    <location>
        <begin position="161"/>
        <end position="251"/>
    </location>
</feature>
<feature type="transmembrane region" description="Helical" evidence="1">
    <location>
        <begin position="157"/>
        <end position="175"/>
    </location>
</feature>
<keyword evidence="1" id="KW-1133">Transmembrane helix</keyword>
<gene>
    <name evidence="3" type="ORF">ACFQQH_12660</name>
</gene>
<keyword evidence="4" id="KW-1185">Reference proteome</keyword>
<keyword evidence="1" id="KW-0472">Membrane</keyword>
<feature type="transmembrane region" description="Helical" evidence="1">
    <location>
        <begin position="187"/>
        <end position="208"/>
    </location>
</feature>
<accession>A0ABW2NJN4</accession>
<evidence type="ECO:0000259" key="2">
    <source>
        <dbReference type="Pfam" id="PF02517"/>
    </source>
</evidence>
<evidence type="ECO:0000256" key="1">
    <source>
        <dbReference type="SAM" id="Phobius"/>
    </source>
</evidence>
<keyword evidence="3" id="KW-0378">Hydrolase</keyword>
<dbReference type="Pfam" id="PF02517">
    <property type="entry name" value="Rce1-like"/>
    <property type="match status" value="1"/>
</dbReference>
<feature type="transmembrane region" description="Helical" evidence="1">
    <location>
        <begin position="12"/>
        <end position="39"/>
    </location>
</feature>
<keyword evidence="1" id="KW-0812">Transmembrane</keyword>
<sequence length="260" mass="29262">MFSADKKFTLSLIALLFFLGIIFISYSIWVGVAGIIAILLMIHLTIGSHRFVISIFIAFLISFFLYQLTNSFIYDFDISKEVKVLVNRGLLLMIFLGISIVNLYLNKKITFFNHKPKWSQSISMPFHTVKLSRFMLIGLIVSVIAFLPFLLQQDSAFIKSILLFAILFSIINASLEEMIWRGIMLTNLMEHISVINALIITSIGFGLLHVIVGIPFIVSLLFSFGGLFYGMVVIKSNSIFPAIALHFVVNMGMVLSGFIL</sequence>
<dbReference type="EMBL" id="JBHTCT010000035">
    <property type="protein sequence ID" value="MFC7365970.1"/>
    <property type="molecule type" value="Genomic_DNA"/>
</dbReference>
<evidence type="ECO:0000313" key="3">
    <source>
        <dbReference type="EMBL" id="MFC7365970.1"/>
    </source>
</evidence>
<protein>
    <submittedName>
        <fullName evidence="3">CPBP family intramembrane glutamic endopeptidase</fullName>
        <ecNumber evidence="3">3.4.-.-</ecNumber>
    </submittedName>
</protein>
<feature type="transmembrane region" description="Helical" evidence="1">
    <location>
        <begin position="89"/>
        <end position="105"/>
    </location>
</feature>
<name>A0ABW2NJN4_9BACL</name>
<feature type="transmembrane region" description="Helical" evidence="1">
    <location>
        <begin position="134"/>
        <end position="151"/>
    </location>
</feature>
<dbReference type="InterPro" id="IPR003675">
    <property type="entry name" value="Rce1/LyrA-like_dom"/>
</dbReference>
<evidence type="ECO:0000313" key="4">
    <source>
        <dbReference type="Proteomes" id="UP001596483"/>
    </source>
</evidence>
<reference evidence="4" key="1">
    <citation type="journal article" date="2019" name="Int. J. Syst. Evol. Microbiol.">
        <title>The Global Catalogue of Microorganisms (GCM) 10K type strain sequencing project: providing services to taxonomists for standard genome sequencing and annotation.</title>
        <authorList>
            <consortium name="The Broad Institute Genomics Platform"/>
            <consortium name="The Broad Institute Genome Sequencing Center for Infectious Disease"/>
            <person name="Wu L."/>
            <person name="Ma J."/>
        </authorList>
    </citation>
    <scope>NUCLEOTIDE SEQUENCE [LARGE SCALE GENOMIC DNA]</scope>
    <source>
        <strain evidence="4">JCM 4738</strain>
    </source>
</reference>
<dbReference type="Proteomes" id="UP001596483">
    <property type="component" value="Unassembled WGS sequence"/>
</dbReference>